<dbReference type="PANTHER" id="PTHR12526">
    <property type="entry name" value="GLYCOSYLTRANSFERASE"/>
    <property type="match status" value="1"/>
</dbReference>
<comment type="caution">
    <text evidence="2">The sequence shown here is derived from an EMBL/GenBank/DDBJ whole genome shotgun (WGS) entry which is preliminary data.</text>
</comment>
<dbReference type="GO" id="GO:0016757">
    <property type="term" value="F:glycosyltransferase activity"/>
    <property type="evidence" value="ECO:0007669"/>
    <property type="project" value="TreeGrafter"/>
</dbReference>
<dbReference type="Pfam" id="PF13692">
    <property type="entry name" value="Glyco_trans_1_4"/>
    <property type="match status" value="1"/>
</dbReference>
<organism evidence="2 3">
    <name type="scientific">Ramlibacter aurantiacus</name>
    <dbReference type="NCBI Taxonomy" id="2801330"/>
    <lineage>
        <taxon>Bacteria</taxon>
        <taxon>Pseudomonadati</taxon>
        <taxon>Pseudomonadota</taxon>
        <taxon>Betaproteobacteria</taxon>
        <taxon>Burkholderiales</taxon>
        <taxon>Comamonadaceae</taxon>
        <taxon>Ramlibacter</taxon>
    </lineage>
</organism>
<feature type="domain" description="Glycosyltransferase subfamily 4-like N-terminal" evidence="1">
    <location>
        <begin position="89"/>
        <end position="187"/>
    </location>
</feature>
<dbReference type="PANTHER" id="PTHR12526:SF600">
    <property type="entry name" value="GLYCOSYL TRANSFERASE GROUP 1"/>
    <property type="match status" value="1"/>
</dbReference>
<dbReference type="AlphaFoldDB" id="A0A937D695"/>
<dbReference type="InterPro" id="IPR028098">
    <property type="entry name" value="Glyco_trans_4-like_N"/>
</dbReference>
<dbReference type="SUPFAM" id="SSF53756">
    <property type="entry name" value="UDP-Glycosyltransferase/glycogen phosphorylase"/>
    <property type="match status" value="1"/>
</dbReference>
<protein>
    <submittedName>
        <fullName evidence="2">Glycosyltransferase</fullName>
    </submittedName>
</protein>
<sequence>MAANLHLFLSRIQHETRLVKEARATLAMRVFSRVRVLGLWDHGLPVRDVDPCGMEVRRVRTLLGFVRARFPSLQPGPLTQVYAGLSFLQYAFAAAWQALVLRPSHISCHNAVLLPIAWFAAKLGGSKLVYVPHELEVERTGLSLNAKRFEAPLERALIKRCALVVVVSEPIAAWYRQRYQLREVVVVRAIPDSGFAPGHSADRARIRASHGVPADALLFIYQGVLAAERGVDDLVQIFRRSNNPRLHLMLMGYGEAEARIQEAAAQCPNIHFQAAVPVDQICRYTAAADVGIFVLRDPLSLSYRLCLPNKFFEYLYAELPVIVSDNLSHLAELVQEHRIGWVTRPEDLPQLIDTIEAGGIVSIKPAVKDFVARNTWASERSRYTVVYGG</sequence>
<dbReference type="EMBL" id="JAEQNA010000001">
    <property type="protein sequence ID" value="MBL0419571.1"/>
    <property type="molecule type" value="Genomic_DNA"/>
</dbReference>
<proteinExistence type="predicted"/>
<keyword evidence="3" id="KW-1185">Reference proteome</keyword>
<dbReference type="Gene3D" id="3.40.50.2000">
    <property type="entry name" value="Glycogen Phosphorylase B"/>
    <property type="match status" value="2"/>
</dbReference>
<dbReference type="Proteomes" id="UP000613011">
    <property type="component" value="Unassembled WGS sequence"/>
</dbReference>
<gene>
    <name evidence="2" type="ORF">JI739_04330</name>
</gene>
<evidence type="ECO:0000313" key="3">
    <source>
        <dbReference type="Proteomes" id="UP000613011"/>
    </source>
</evidence>
<evidence type="ECO:0000259" key="1">
    <source>
        <dbReference type="Pfam" id="PF13439"/>
    </source>
</evidence>
<evidence type="ECO:0000313" key="2">
    <source>
        <dbReference type="EMBL" id="MBL0419571.1"/>
    </source>
</evidence>
<dbReference type="Pfam" id="PF13439">
    <property type="entry name" value="Glyco_transf_4"/>
    <property type="match status" value="1"/>
</dbReference>
<accession>A0A937D695</accession>
<name>A0A937D695_9BURK</name>
<reference evidence="2" key="1">
    <citation type="submission" date="2021-01" db="EMBL/GenBank/DDBJ databases">
        <title>Ramlibacter sp. strain AW1 16S ribosomal RNA gene Genome sequencing and assembly.</title>
        <authorList>
            <person name="Kang M."/>
        </authorList>
    </citation>
    <scope>NUCLEOTIDE SEQUENCE</scope>
    <source>
        <strain evidence="2">AW1</strain>
    </source>
</reference>